<evidence type="ECO:0000256" key="1">
    <source>
        <dbReference type="ARBA" id="ARBA00004141"/>
    </source>
</evidence>
<dbReference type="GO" id="GO:0015179">
    <property type="term" value="F:L-amino acid transmembrane transporter activity"/>
    <property type="evidence" value="ECO:0007669"/>
    <property type="project" value="TreeGrafter"/>
</dbReference>
<organism evidence="8 9">
    <name type="scientific">Aplosporella prunicola CBS 121167</name>
    <dbReference type="NCBI Taxonomy" id="1176127"/>
    <lineage>
        <taxon>Eukaryota</taxon>
        <taxon>Fungi</taxon>
        <taxon>Dikarya</taxon>
        <taxon>Ascomycota</taxon>
        <taxon>Pezizomycotina</taxon>
        <taxon>Dothideomycetes</taxon>
        <taxon>Dothideomycetes incertae sedis</taxon>
        <taxon>Botryosphaeriales</taxon>
        <taxon>Aplosporellaceae</taxon>
        <taxon>Aplosporella</taxon>
    </lineage>
</organism>
<dbReference type="OrthoDB" id="294730at2759"/>
<dbReference type="AlphaFoldDB" id="A0A6A6BK66"/>
<reference evidence="8" key="1">
    <citation type="journal article" date="2020" name="Stud. Mycol.">
        <title>101 Dothideomycetes genomes: a test case for predicting lifestyles and emergence of pathogens.</title>
        <authorList>
            <person name="Haridas S."/>
            <person name="Albert R."/>
            <person name="Binder M."/>
            <person name="Bloem J."/>
            <person name="Labutti K."/>
            <person name="Salamov A."/>
            <person name="Andreopoulos B."/>
            <person name="Baker S."/>
            <person name="Barry K."/>
            <person name="Bills G."/>
            <person name="Bluhm B."/>
            <person name="Cannon C."/>
            <person name="Castanera R."/>
            <person name="Culley D."/>
            <person name="Daum C."/>
            <person name="Ezra D."/>
            <person name="Gonzalez J."/>
            <person name="Henrissat B."/>
            <person name="Kuo A."/>
            <person name="Liang C."/>
            <person name="Lipzen A."/>
            <person name="Lutzoni F."/>
            <person name="Magnuson J."/>
            <person name="Mondo S."/>
            <person name="Nolan M."/>
            <person name="Ohm R."/>
            <person name="Pangilinan J."/>
            <person name="Park H.-J."/>
            <person name="Ramirez L."/>
            <person name="Alfaro M."/>
            <person name="Sun H."/>
            <person name="Tritt A."/>
            <person name="Yoshinaga Y."/>
            <person name="Zwiers L.-H."/>
            <person name="Turgeon B."/>
            <person name="Goodwin S."/>
            <person name="Spatafora J."/>
            <person name="Crous P."/>
            <person name="Grigoriev I."/>
        </authorList>
    </citation>
    <scope>NUCLEOTIDE SEQUENCE</scope>
    <source>
        <strain evidence="8">CBS 121167</strain>
    </source>
</reference>
<feature type="transmembrane region" description="Helical" evidence="6">
    <location>
        <begin position="340"/>
        <end position="360"/>
    </location>
</feature>
<dbReference type="EMBL" id="ML995479">
    <property type="protein sequence ID" value="KAF2144509.1"/>
    <property type="molecule type" value="Genomic_DNA"/>
</dbReference>
<feature type="transmembrane region" description="Helical" evidence="6">
    <location>
        <begin position="126"/>
        <end position="149"/>
    </location>
</feature>
<keyword evidence="4 6" id="KW-1133">Transmembrane helix</keyword>
<feature type="transmembrane region" description="Helical" evidence="6">
    <location>
        <begin position="44"/>
        <end position="61"/>
    </location>
</feature>
<dbReference type="Proteomes" id="UP000799438">
    <property type="component" value="Unassembled WGS sequence"/>
</dbReference>
<dbReference type="RefSeq" id="XP_033400221.1">
    <property type="nucleotide sequence ID" value="XM_033545605.1"/>
</dbReference>
<sequence>MPQSPTRDGTTQAGSVGTSKYEVKRIDPFANEEGAEVKYRTMSWWHAAAVMIAETISLGILSLPSVLASIGIVPGLILIVGLGTIAMYTGYTIHQFKMAYTHVHNMADVGEILFEPWGMAAFGREFLGAAQTLLLIFTMASHILTFTIALNVITGHATCTIVWGIVGLMLFWFCCLPRTLKKMAYLSIASFISILAAVLITMIGVGVSPPDPHVEATVTTSFASAFLSTTNIIFAYAGHVAFFTFISELKDPKEFPKAIWTLQICDTTMYIIVAIVVYRYAGPDVVSPALGSTDTVVKKVAYGIALPTIVIAGVIYGHVAAKYIYVRMFRGTRHMGSRTWLGAGSWALITLVIWVIAWVISESIPNFNDLLALISALFASWFTYGLSGIFWLFINSGGWFRDSHKSCLAVINLGIVALGAAICGIGLYAAGKAIHDHSAGSSWSCADNSST</sequence>
<proteinExistence type="inferred from homology"/>
<dbReference type="PIRSF" id="PIRSF006060">
    <property type="entry name" value="AA_transporter"/>
    <property type="match status" value="1"/>
</dbReference>
<dbReference type="PANTHER" id="PTHR22950">
    <property type="entry name" value="AMINO ACID TRANSPORTER"/>
    <property type="match status" value="1"/>
</dbReference>
<evidence type="ECO:0000256" key="3">
    <source>
        <dbReference type="ARBA" id="ARBA00022692"/>
    </source>
</evidence>
<feature type="transmembrane region" description="Helical" evidence="6">
    <location>
        <begin position="372"/>
        <end position="394"/>
    </location>
</feature>
<feature type="domain" description="Amino acid transporter transmembrane" evidence="7">
    <location>
        <begin position="41"/>
        <end position="429"/>
    </location>
</feature>
<evidence type="ECO:0000313" key="8">
    <source>
        <dbReference type="EMBL" id="KAF2144509.1"/>
    </source>
</evidence>
<feature type="transmembrane region" description="Helical" evidence="6">
    <location>
        <begin position="67"/>
        <end position="88"/>
    </location>
</feature>
<dbReference type="InterPro" id="IPR013057">
    <property type="entry name" value="AA_transpt_TM"/>
</dbReference>
<protein>
    <recommendedName>
        <fullName evidence="7">Amino acid transporter transmembrane domain-containing protein</fullName>
    </recommendedName>
</protein>
<evidence type="ECO:0000256" key="5">
    <source>
        <dbReference type="ARBA" id="ARBA00023136"/>
    </source>
</evidence>
<feature type="transmembrane region" description="Helical" evidence="6">
    <location>
        <begin position="225"/>
        <end position="246"/>
    </location>
</feature>
<keyword evidence="9" id="KW-1185">Reference proteome</keyword>
<dbReference type="GO" id="GO:0016020">
    <property type="term" value="C:membrane"/>
    <property type="evidence" value="ECO:0007669"/>
    <property type="project" value="UniProtKB-SubCell"/>
</dbReference>
<dbReference type="GeneID" id="54303113"/>
<dbReference type="Gene3D" id="1.20.1740.10">
    <property type="entry name" value="Amino acid/polyamine transporter I"/>
    <property type="match status" value="1"/>
</dbReference>
<dbReference type="FunFam" id="1.20.1740.10:FF:000039">
    <property type="entry name" value="Neutral amino acid transporter (Eurofung)"/>
    <property type="match status" value="1"/>
</dbReference>
<evidence type="ECO:0000313" key="9">
    <source>
        <dbReference type="Proteomes" id="UP000799438"/>
    </source>
</evidence>
<evidence type="ECO:0000256" key="2">
    <source>
        <dbReference type="ARBA" id="ARBA00008066"/>
    </source>
</evidence>
<keyword evidence="3 6" id="KW-0812">Transmembrane</keyword>
<dbReference type="PANTHER" id="PTHR22950:SF479">
    <property type="entry name" value="AMINO ACID TRANSPORTER (EUROFUNG)-RELATED"/>
    <property type="match status" value="1"/>
</dbReference>
<evidence type="ECO:0000259" key="7">
    <source>
        <dbReference type="Pfam" id="PF01490"/>
    </source>
</evidence>
<feature type="transmembrane region" description="Helical" evidence="6">
    <location>
        <begin position="155"/>
        <end position="176"/>
    </location>
</feature>
<comment type="similarity">
    <text evidence="2">Belongs to the amino acid/polyamine transporter 2 family.</text>
</comment>
<evidence type="ECO:0000256" key="4">
    <source>
        <dbReference type="ARBA" id="ARBA00022989"/>
    </source>
</evidence>
<keyword evidence="5 6" id="KW-0472">Membrane</keyword>
<feature type="transmembrane region" description="Helical" evidence="6">
    <location>
        <begin position="183"/>
        <end position="205"/>
    </location>
</feature>
<name>A0A6A6BK66_9PEZI</name>
<feature type="transmembrane region" description="Helical" evidence="6">
    <location>
        <begin position="300"/>
        <end position="319"/>
    </location>
</feature>
<comment type="subcellular location">
    <subcellularLocation>
        <location evidence="1">Membrane</location>
        <topology evidence="1">Multi-pass membrane protein</topology>
    </subcellularLocation>
</comment>
<evidence type="ECO:0000256" key="6">
    <source>
        <dbReference type="SAM" id="Phobius"/>
    </source>
</evidence>
<feature type="transmembrane region" description="Helical" evidence="6">
    <location>
        <begin position="406"/>
        <end position="430"/>
    </location>
</feature>
<dbReference type="Pfam" id="PF01490">
    <property type="entry name" value="Aa_trans"/>
    <property type="match status" value="1"/>
</dbReference>
<accession>A0A6A6BK66</accession>
<feature type="transmembrane region" description="Helical" evidence="6">
    <location>
        <begin position="258"/>
        <end position="280"/>
    </location>
</feature>
<gene>
    <name evidence="8" type="ORF">K452DRAFT_349612</name>
</gene>